<dbReference type="NCBIfam" id="NF041518">
    <property type="entry name" value="choice_anch_Q"/>
    <property type="match status" value="1"/>
</dbReference>
<evidence type="ECO:0000256" key="3">
    <source>
        <dbReference type="ARBA" id="ARBA00022729"/>
    </source>
</evidence>
<dbReference type="InterPro" id="IPR006626">
    <property type="entry name" value="PbH1"/>
</dbReference>
<dbReference type="InterPro" id="IPR011050">
    <property type="entry name" value="Pectin_lyase_fold/virulence"/>
</dbReference>
<evidence type="ECO:0000313" key="5">
    <source>
        <dbReference type="EMBL" id="OQP56397.1"/>
    </source>
</evidence>
<dbReference type="AlphaFoldDB" id="A0A1V9FDP8"/>
<dbReference type="SMART" id="SM00710">
    <property type="entry name" value="PbH1"/>
    <property type="match status" value="6"/>
</dbReference>
<evidence type="ECO:0000313" key="6">
    <source>
        <dbReference type="Proteomes" id="UP000192276"/>
    </source>
</evidence>
<gene>
    <name evidence="5" type="ORF">A4R26_04330</name>
</gene>
<sequence length="543" mass="58571">MFILQVNIYLGNGKNGTIFSIGGINKSNLMLMRNILILSFLFFCFSCKKDAIVKDSTENPKDNLANPSAIRIYYVDGAQGNDQNDGLTLATAWKTIQKSFSTAVAGSTVMIKGGTYFEQLTVRVNGTAGNPVTFTSYNNEQVIIDGSKISGTTILTITDRKYLVFSNLTIQNITKNNAVGILVSAGKNGGASDLTFRNVKVKRINWTASASTTPGNSQNSQPFIVYGYGAAQANAITNLVIDSCEFANNITGYSESLSLDGNIDGFTITNNNVHDNSNIGIAAIGHYGVSSNAQVDQARNGLIRGNTCFNNRADYATSAGIYVDGGRDIKIDRNITYQNGYGIEVGHEENGTASNIIVTNNLIYLNEVTGIAIGGYDSGTSGQVINSVFRNNTLFKNNTLNDGSGEFYMTKASNCTIGNNVFYTNNQNTLFSLENISPQSGNVIDYNVWYTPGGNASDIWINWRNTGYDTFAGYRSKTGQDAHSAFKDPLFINVGTTPDLHVKTGSPCLRTGNPAWITDASEKDLEGKPRVVNGAVDIGAYQQ</sequence>
<dbReference type="InterPro" id="IPR039448">
    <property type="entry name" value="Beta_helix"/>
</dbReference>
<proteinExistence type="predicted"/>
<dbReference type="EMBL" id="LWBP01000199">
    <property type="protein sequence ID" value="OQP56397.1"/>
    <property type="molecule type" value="Genomic_DNA"/>
</dbReference>
<feature type="domain" description="Right handed beta helix" evidence="4">
    <location>
        <begin position="237"/>
        <end position="393"/>
    </location>
</feature>
<dbReference type="Gene3D" id="2.160.20.10">
    <property type="entry name" value="Single-stranded right-handed beta-helix, Pectin lyase-like"/>
    <property type="match status" value="1"/>
</dbReference>
<dbReference type="InterPro" id="IPR012334">
    <property type="entry name" value="Pectin_lyas_fold"/>
</dbReference>
<keyword evidence="3" id="KW-0732">Signal</keyword>
<protein>
    <recommendedName>
        <fullName evidence="4">Right handed beta helix domain-containing protein</fullName>
    </recommendedName>
</protein>
<dbReference type="Proteomes" id="UP000192276">
    <property type="component" value="Unassembled WGS sequence"/>
</dbReference>
<evidence type="ECO:0000259" key="4">
    <source>
        <dbReference type="Pfam" id="PF13229"/>
    </source>
</evidence>
<keyword evidence="2" id="KW-0964">Secreted</keyword>
<name>A0A1V9FDP8_9BACT</name>
<comment type="subcellular location">
    <subcellularLocation>
        <location evidence="1">Secreted</location>
    </subcellularLocation>
</comment>
<dbReference type="SUPFAM" id="SSF51126">
    <property type="entry name" value="Pectin lyase-like"/>
    <property type="match status" value="1"/>
</dbReference>
<dbReference type="GO" id="GO:0016837">
    <property type="term" value="F:carbon-oxygen lyase activity, acting on polysaccharides"/>
    <property type="evidence" value="ECO:0007669"/>
    <property type="project" value="TreeGrafter"/>
</dbReference>
<keyword evidence="6" id="KW-1185">Reference proteome</keyword>
<accession>A0A1V9FDP8</accession>
<comment type="caution">
    <text evidence="5">The sequence shown here is derived from an EMBL/GenBank/DDBJ whole genome shotgun (WGS) entry which is preliminary data.</text>
</comment>
<dbReference type="InterPro" id="IPR052052">
    <property type="entry name" value="Polysaccharide_Lyase_9"/>
</dbReference>
<organism evidence="5 6">
    <name type="scientific">Niastella populi</name>
    <dbReference type="NCBI Taxonomy" id="550983"/>
    <lineage>
        <taxon>Bacteria</taxon>
        <taxon>Pseudomonadati</taxon>
        <taxon>Bacteroidota</taxon>
        <taxon>Chitinophagia</taxon>
        <taxon>Chitinophagales</taxon>
        <taxon>Chitinophagaceae</taxon>
        <taxon>Niastella</taxon>
    </lineage>
</organism>
<dbReference type="STRING" id="550983.A4R26_04330"/>
<dbReference type="PANTHER" id="PTHR40088">
    <property type="entry name" value="PECTATE LYASE (EUROFUNG)"/>
    <property type="match status" value="1"/>
</dbReference>
<evidence type="ECO:0000256" key="2">
    <source>
        <dbReference type="ARBA" id="ARBA00022525"/>
    </source>
</evidence>
<dbReference type="InterPro" id="IPR059226">
    <property type="entry name" value="Choice_anch_Q_dom"/>
</dbReference>
<dbReference type="GO" id="GO:0005576">
    <property type="term" value="C:extracellular region"/>
    <property type="evidence" value="ECO:0007669"/>
    <property type="project" value="UniProtKB-SubCell"/>
</dbReference>
<reference evidence="6" key="1">
    <citation type="submission" date="2016-04" db="EMBL/GenBank/DDBJ databases">
        <authorList>
            <person name="Chen L."/>
            <person name="Zhuang W."/>
            <person name="Wang G."/>
        </authorList>
    </citation>
    <scope>NUCLEOTIDE SEQUENCE [LARGE SCALE GENOMIC DNA]</scope>
    <source>
        <strain evidence="6">208</strain>
    </source>
</reference>
<dbReference type="Pfam" id="PF13229">
    <property type="entry name" value="Beta_helix"/>
    <property type="match status" value="1"/>
</dbReference>
<dbReference type="PANTHER" id="PTHR40088:SF2">
    <property type="entry name" value="SECRETED SUGAR HYDROLASE"/>
    <property type="match status" value="1"/>
</dbReference>
<evidence type="ECO:0000256" key="1">
    <source>
        <dbReference type="ARBA" id="ARBA00004613"/>
    </source>
</evidence>
<dbReference type="OrthoDB" id="9795486at2"/>